<evidence type="ECO:0000313" key="6">
    <source>
        <dbReference type="EMBL" id="KXZ63890.1"/>
    </source>
</evidence>
<dbReference type="GO" id="GO:0003700">
    <property type="term" value="F:DNA-binding transcription factor activity"/>
    <property type="evidence" value="ECO:0007669"/>
    <property type="project" value="InterPro"/>
</dbReference>
<dbReference type="InterPro" id="IPR009061">
    <property type="entry name" value="DNA-bd_dom_put_sf"/>
</dbReference>
<sequence length="132" mass="15499">MNLTIGKLAKSCNINVETIRYYQRIGLIRIPESTQSYRYYHQQDLETLSFIQKAKDAGLQLNEIKELLTLNLEDRVEVRHVIEQRLNKIDERIQELQGLKLRLSTWLDECKTTENECCPILMELKQQASTST</sequence>
<organism evidence="6 8">
    <name type="scientific">Acinetobacter venetianus</name>
    <dbReference type="NCBI Taxonomy" id="52133"/>
    <lineage>
        <taxon>Bacteria</taxon>
        <taxon>Pseudomonadati</taxon>
        <taxon>Pseudomonadota</taxon>
        <taxon>Gammaproteobacteria</taxon>
        <taxon>Moraxellales</taxon>
        <taxon>Moraxellaceae</taxon>
        <taxon>Acinetobacter</taxon>
    </lineage>
</organism>
<feature type="domain" description="HTH merR-type" evidence="5">
    <location>
        <begin position="2"/>
        <end position="70"/>
    </location>
</feature>
<name>A0A150HJZ1_9GAMM</name>
<comment type="caution">
    <text evidence="6">The sequence shown here is derived from an EMBL/GenBank/DDBJ whole genome shotgun (WGS) entry which is preliminary data.</text>
</comment>
<dbReference type="SUPFAM" id="SSF46955">
    <property type="entry name" value="Putative DNA-binding domain"/>
    <property type="match status" value="1"/>
</dbReference>
<evidence type="ECO:0000259" key="5">
    <source>
        <dbReference type="PROSITE" id="PS50937"/>
    </source>
</evidence>
<evidence type="ECO:0000256" key="2">
    <source>
        <dbReference type="ARBA" id="ARBA00023125"/>
    </source>
</evidence>
<dbReference type="PANTHER" id="PTHR30204">
    <property type="entry name" value="REDOX-CYCLING DRUG-SENSING TRANSCRIPTIONAL ACTIVATOR SOXR"/>
    <property type="match status" value="1"/>
</dbReference>
<dbReference type="PATRIC" id="fig|52133.18.peg.3204"/>
<dbReference type="InterPro" id="IPR047057">
    <property type="entry name" value="MerR_fam"/>
</dbReference>
<feature type="coiled-coil region" evidence="4">
    <location>
        <begin position="79"/>
        <end position="116"/>
    </location>
</feature>
<keyword evidence="2" id="KW-0238">DNA-binding</keyword>
<evidence type="ECO:0000256" key="3">
    <source>
        <dbReference type="ARBA" id="ARBA00023163"/>
    </source>
</evidence>
<dbReference type="EMBL" id="JRUE01000234">
    <property type="protein sequence ID" value="KXZ64259.1"/>
    <property type="molecule type" value="Genomic_DNA"/>
</dbReference>
<dbReference type="InterPro" id="IPR000551">
    <property type="entry name" value="MerR-type_HTH_dom"/>
</dbReference>
<keyword evidence="1" id="KW-0805">Transcription regulation</keyword>
<protein>
    <submittedName>
        <fullName evidence="6">Mercuric resistance operon regulatory protein</fullName>
    </submittedName>
</protein>
<dbReference type="Pfam" id="PF13411">
    <property type="entry name" value="MerR_1"/>
    <property type="match status" value="1"/>
</dbReference>
<evidence type="ECO:0000256" key="4">
    <source>
        <dbReference type="SAM" id="Coils"/>
    </source>
</evidence>
<gene>
    <name evidence="6" type="primary">merR_2</name>
    <name evidence="7" type="synonym">merR_1</name>
    <name evidence="7" type="ORF">AVENLUH5627_03124</name>
    <name evidence="6" type="ORF">AVENLUH5627_03187</name>
</gene>
<dbReference type="PROSITE" id="PS00552">
    <property type="entry name" value="HTH_MERR_1"/>
    <property type="match status" value="1"/>
</dbReference>
<proteinExistence type="predicted"/>
<dbReference type="EMBL" id="JRUE01000237">
    <property type="protein sequence ID" value="KXZ63890.1"/>
    <property type="molecule type" value="Genomic_DNA"/>
</dbReference>
<dbReference type="SMART" id="SM00422">
    <property type="entry name" value="HTH_MERR"/>
    <property type="match status" value="1"/>
</dbReference>
<dbReference type="AlphaFoldDB" id="A0A150HJZ1"/>
<dbReference type="GO" id="GO:0003677">
    <property type="term" value="F:DNA binding"/>
    <property type="evidence" value="ECO:0007669"/>
    <property type="project" value="UniProtKB-KW"/>
</dbReference>
<dbReference type="PANTHER" id="PTHR30204:SF94">
    <property type="entry name" value="HEAVY METAL-DEPENDENT TRANSCRIPTIONAL REGULATOR HI_0293-RELATED"/>
    <property type="match status" value="1"/>
</dbReference>
<dbReference type="PROSITE" id="PS50937">
    <property type="entry name" value="HTH_MERR_2"/>
    <property type="match status" value="1"/>
</dbReference>
<reference evidence="6 8" key="1">
    <citation type="journal article" date="2016" name="Sci. Rep.">
        <title>Genomic and phenotypic characterization of the species Acinetobacter venetianus.</title>
        <authorList>
            <person name="Fondi M."/>
            <person name="Maida I."/>
            <person name="Perrin E."/>
            <person name="Orlandini V."/>
            <person name="La Torre L."/>
            <person name="Bosi E."/>
            <person name="Negroni A."/>
            <person name="Zanaroli G."/>
            <person name="Fava F."/>
            <person name="Decorosi F."/>
            <person name="Giovannetti L."/>
            <person name="Viti C."/>
            <person name="Vaneechoutte M."/>
            <person name="Dijkshoorn L."/>
            <person name="Fani R."/>
        </authorList>
    </citation>
    <scope>NUCLEOTIDE SEQUENCE [LARGE SCALE GENOMIC DNA]</scope>
    <source>
        <strain evidence="6 8">LUH5627</strain>
    </source>
</reference>
<evidence type="ECO:0000313" key="7">
    <source>
        <dbReference type="EMBL" id="KXZ64259.1"/>
    </source>
</evidence>
<dbReference type="PRINTS" id="PR00040">
    <property type="entry name" value="HTHMERR"/>
</dbReference>
<keyword evidence="4" id="KW-0175">Coiled coil</keyword>
<evidence type="ECO:0000313" key="8">
    <source>
        <dbReference type="Proteomes" id="UP000075680"/>
    </source>
</evidence>
<keyword evidence="3" id="KW-0804">Transcription</keyword>
<dbReference type="Gene3D" id="1.10.1660.10">
    <property type="match status" value="1"/>
</dbReference>
<dbReference type="Proteomes" id="UP000075680">
    <property type="component" value="Unassembled WGS sequence"/>
</dbReference>
<accession>A0A150HJZ1</accession>
<evidence type="ECO:0000256" key="1">
    <source>
        <dbReference type="ARBA" id="ARBA00023015"/>
    </source>
</evidence>
<dbReference type="RefSeq" id="WP_061519645.1">
    <property type="nucleotide sequence ID" value="NZ_CM125582.1"/>
</dbReference>